<dbReference type="PANTHER" id="PTHR33710:SF13">
    <property type="entry name" value="ENDONUCLEASE_EXONUCLEASE_PHOSPHATASE FAMILY PROTEIN"/>
    <property type="match status" value="1"/>
</dbReference>
<organism evidence="1 2">
    <name type="scientific">Juglans regia</name>
    <name type="common">English walnut</name>
    <dbReference type="NCBI Taxonomy" id="51240"/>
    <lineage>
        <taxon>Eukaryota</taxon>
        <taxon>Viridiplantae</taxon>
        <taxon>Streptophyta</taxon>
        <taxon>Embryophyta</taxon>
        <taxon>Tracheophyta</taxon>
        <taxon>Spermatophyta</taxon>
        <taxon>Magnoliopsida</taxon>
        <taxon>eudicotyledons</taxon>
        <taxon>Gunneridae</taxon>
        <taxon>Pentapetalae</taxon>
        <taxon>rosids</taxon>
        <taxon>fabids</taxon>
        <taxon>Fagales</taxon>
        <taxon>Juglandaceae</taxon>
        <taxon>Juglans</taxon>
    </lineage>
</organism>
<keyword evidence="1" id="KW-1185">Reference proteome</keyword>
<accession>A0A2I4GJP4</accession>
<evidence type="ECO:0000313" key="2">
    <source>
        <dbReference type="RefSeq" id="XP_018844117.1"/>
    </source>
</evidence>
<protein>
    <submittedName>
        <fullName evidence="2">Uncharacterized protein LOC109008472</fullName>
    </submittedName>
</protein>
<reference evidence="2" key="1">
    <citation type="submission" date="2025-08" db="UniProtKB">
        <authorList>
            <consortium name="RefSeq"/>
        </authorList>
    </citation>
    <scope>IDENTIFICATION</scope>
    <source>
        <tissue evidence="2">Leaves</tissue>
    </source>
</reference>
<proteinExistence type="predicted"/>
<gene>
    <name evidence="2" type="primary">LOC109008472</name>
</gene>
<dbReference type="Proteomes" id="UP000235220">
    <property type="component" value="Chromosome 8"/>
</dbReference>
<dbReference type="AlphaFoldDB" id="A0A2I4GJP4"/>
<dbReference type="PANTHER" id="PTHR33710">
    <property type="entry name" value="BNAC02G09200D PROTEIN"/>
    <property type="match status" value="1"/>
</dbReference>
<dbReference type="OrthoDB" id="1194645at2759"/>
<dbReference type="RefSeq" id="XP_018844117.1">
    <property type="nucleotide sequence ID" value="XM_018988572.1"/>
</dbReference>
<dbReference type="KEGG" id="jre:109008472"/>
<dbReference type="GeneID" id="109008472"/>
<dbReference type="STRING" id="51240.A0A2I4GJP4"/>
<sequence length="312" mass="35564">MAMFFSSPSYMRSVVKWNEERFGRTWRLRGILLPVASLWGLAAAHDLSQPWKNSISVSNPAVLARTTSDHSPLIIKTGVDLSRYGPSPFRFQYMWTDHSDFYSFVEGVWKSEGFGYGLVNLSFKLKKIKVALKEWNKRVFGKTDTIIKELEDRIETLDSRLQASFNDEDDKELLKSKLDLSAWRERENTRLAHLTKKSWLKDGDQNSKFFHALLNAKNQRRVQNMCLSNGTVLSTPFEVHKATVDYFQDLLGQSSTSVLPDLNDLISPIITNEENLAIGRVPTIEDVKDALFTIPIESSPEPDGFGSGFFRC</sequence>
<evidence type="ECO:0000313" key="1">
    <source>
        <dbReference type="Proteomes" id="UP000235220"/>
    </source>
</evidence>
<name>A0A2I4GJP4_JUGRE</name>
<dbReference type="Gramene" id="Jr08_06370_p1">
    <property type="protein sequence ID" value="cds.Jr08_06370_p1"/>
    <property type="gene ID" value="Jr08_06370"/>
</dbReference>